<evidence type="ECO:0000313" key="1">
    <source>
        <dbReference type="EMBL" id="KAF9644658.1"/>
    </source>
</evidence>
<accession>A0ACB6Z5M1</accession>
<reference evidence="1" key="1">
    <citation type="submission" date="2019-10" db="EMBL/GenBank/DDBJ databases">
        <authorList>
            <consortium name="DOE Joint Genome Institute"/>
            <person name="Kuo A."/>
            <person name="Miyauchi S."/>
            <person name="Kiss E."/>
            <person name="Drula E."/>
            <person name="Kohler A."/>
            <person name="Sanchez-Garcia M."/>
            <person name="Andreopoulos B."/>
            <person name="Barry K.W."/>
            <person name="Bonito G."/>
            <person name="Buee M."/>
            <person name="Carver A."/>
            <person name="Chen C."/>
            <person name="Cichocki N."/>
            <person name="Clum A."/>
            <person name="Culley D."/>
            <person name="Crous P.W."/>
            <person name="Fauchery L."/>
            <person name="Girlanda M."/>
            <person name="Hayes R."/>
            <person name="Keri Z."/>
            <person name="Labutti K."/>
            <person name="Lipzen A."/>
            <person name="Lombard V."/>
            <person name="Magnuson J."/>
            <person name="Maillard F."/>
            <person name="Morin E."/>
            <person name="Murat C."/>
            <person name="Nolan M."/>
            <person name="Ohm R."/>
            <person name="Pangilinan J."/>
            <person name="Pereira M."/>
            <person name="Perotto S."/>
            <person name="Peter M."/>
            <person name="Riley R."/>
            <person name="Sitrit Y."/>
            <person name="Stielow B."/>
            <person name="Szollosi G."/>
            <person name="Zifcakova L."/>
            <person name="Stursova M."/>
            <person name="Spatafora J.W."/>
            <person name="Tedersoo L."/>
            <person name="Vaario L.-M."/>
            <person name="Yamada A."/>
            <person name="Yan M."/>
            <person name="Wang P."/>
            <person name="Xu J."/>
            <person name="Bruns T."/>
            <person name="Baldrian P."/>
            <person name="Vilgalys R."/>
            <person name="Henrissat B."/>
            <person name="Grigoriev I.V."/>
            <person name="Hibbett D."/>
            <person name="Nagy L.G."/>
            <person name="Martin F.M."/>
        </authorList>
    </citation>
    <scope>NUCLEOTIDE SEQUENCE</scope>
    <source>
        <strain evidence="1">P2</strain>
    </source>
</reference>
<comment type="caution">
    <text evidence="1">The sequence shown here is derived from an EMBL/GenBank/DDBJ whole genome shotgun (WGS) entry which is preliminary data.</text>
</comment>
<dbReference type="EMBL" id="MU118126">
    <property type="protein sequence ID" value="KAF9644658.1"/>
    <property type="molecule type" value="Genomic_DNA"/>
</dbReference>
<dbReference type="Proteomes" id="UP000886501">
    <property type="component" value="Unassembled WGS sequence"/>
</dbReference>
<name>A0ACB6Z5M1_THEGA</name>
<protein>
    <submittedName>
        <fullName evidence="1">Uncharacterized protein</fullName>
    </submittedName>
</protein>
<evidence type="ECO:0000313" key="2">
    <source>
        <dbReference type="Proteomes" id="UP000886501"/>
    </source>
</evidence>
<proteinExistence type="predicted"/>
<reference evidence="1" key="2">
    <citation type="journal article" date="2020" name="Nat. Commun.">
        <title>Large-scale genome sequencing of mycorrhizal fungi provides insights into the early evolution of symbiotic traits.</title>
        <authorList>
            <person name="Miyauchi S."/>
            <person name="Kiss E."/>
            <person name="Kuo A."/>
            <person name="Drula E."/>
            <person name="Kohler A."/>
            <person name="Sanchez-Garcia M."/>
            <person name="Morin E."/>
            <person name="Andreopoulos B."/>
            <person name="Barry K.W."/>
            <person name="Bonito G."/>
            <person name="Buee M."/>
            <person name="Carver A."/>
            <person name="Chen C."/>
            <person name="Cichocki N."/>
            <person name="Clum A."/>
            <person name="Culley D."/>
            <person name="Crous P.W."/>
            <person name="Fauchery L."/>
            <person name="Girlanda M."/>
            <person name="Hayes R.D."/>
            <person name="Keri Z."/>
            <person name="LaButti K."/>
            <person name="Lipzen A."/>
            <person name="Lombard V."/>
            <person name="Magnuson J."/>
            <person name="Maillard F."/>
            <person name="Murat C."/>
            <person name="Nolan M."/>
            <person name="Ohm R.A."/>
            <person name="Pangilinan J."/>
            <person name="Pereira M.F."/>
            <person name="Perotto S."/>
            <person name="Peter M."/>
            <person name="Pfister S."/>
            <person name="Riley R."/>
            <person name="Sitrit Y."/>
            <person name="Stielow J.B."/>
            <person name="Szollosi G."/>
            <person name="Zifcakova L."/>
            <person name="Stursova M."/>
            <person name="Spatafora J.W."/>
            <person name="Tedersoo L."/>
            <person name="Vaario L.M."/>
            <person name="Yamada A."/>
            <person name="Yan M."/>
            <person name="Wang P."/>
            <person name="Xu J."/>
            <person name="Bruns T."/>
            <person name="Baldrian P."/>
            <person name="Vilgalys R."/>
            <person name="Dunand C."/>
            <person name="Henrissat B."/>
            <person name="Grigoriev I.V."/>
            <person name="Hibbett D."/>
            <person name="Nagy L.G."/>
            <person name="Martin F.M."/>
        </authorList>
    </citation>
    <scope>NUCLEOTIDE SEQUENCE</scope>
    <source>
        <strain evidence="1">P2</strain>
    </source>
</reference>
<organism evidence="1 2">
    <name type="scientific">Thelephora ganbajun</name>
    <name type="common">Ganba fungus</name>
    <dbReference type="NCBI Taxonomy" id="370292"/>
    <lineage>
        <taxon>Eukaryota</taxon>
        <taxon>Fungi</taxon>
        <taxon>Dikarya</taxon>
        <taxon>Basidiomycota</taxon>
        <taxon>Agaricomycotina</taxon>
        <taxon>Agaricomycetes</taxon>
        <taxon>Thelephorales</taxon>
        <taxon>Thelephoraceae</taxon>
        <taxon>Thelephora</taxon>
    </lineage>
</organism>
<sequence>MSTETLETILPARRCRDYRMLGDVHIKEDREVGSAKPHEIPGIAVCTDGSGYDKKVGAAAVIVKNVVVKKSLLCHLGAETEHTVYKAGEMAVTLALHTLRGMKEPVRVAIGMDNQPIFLEMGNQGSEPGHRLMDKIHDM</sequence>
<gene>
    <name evidence="1" type="ORF">BDM02DRAFT_3131628</name>
</gene>
<keyword evidence="2" id="KW-1185">Reference proteome</keyword>